<dbReference type="GO" id="GO:0016020">
    <property type="term" value="C:membrane"/>
    <property type="evidence" value="ECO:0007669"/>
    <property type="project" value="UniProtKB-SubCell"/>
</dbReference>
<dbReference type="CDD" id="cd16495">
    <property type="entry name" value="RING_CH-C4HC3_MARCH"/>
    <property type="match status" value="1"/>
</dbReference>
<evidence type="ECO:0000256" key="9">
    <source>
        <dbReference type="ARBA" id="ARBA00023136"/>
    </source>
</evidence>
<evidence type="ECO:0000256" key="6">
    <source>
        <dbReference type="ARBA" id="ARBA00022786"/>
    </source>
</evidence>
<feature type="domain" description="RING-CH-type" evidence="12">
    <location>
        <begin position="1"/>
        <end position="77"/>
    </location>
</feature>
<dbReference type="InterPro" id="IPR011016">
    <property type="entry name" value="Znf_RING-CH"/>
</dbReference>
<dbReference type="GO" id="GO:0008270">
    <property type="term" value="F:zinc ion binding"/>
    <property type="evidence" value="ECO:0007669"/>
    <property type="project" value="UniProtKB-KW"/>
</dbReference>
<evidence type="ECO:0000259" key="12">
    <source>
        <dbReference type="PROSITE" id="PS51292"/>
    </source>
</evidence>
<keyword evidence="2" id="KW-0808">Transferase</keyword>
<dbReference type="SUPFAM" id="SSF57850">
    <property type="entry name" value="RING/U-box"/>
    <property type="match status" value="1"/>
</dbReference>
<dbReference type="PANTHER" id="PTHR46065:SF3">
    <property type="entry name" value="FI20425P1"/>
    <property type="match status" value="1"/>
</dbReference>
<gene>
    <name evidence="13" type="ORF">WJX84_003814</name>
</gene>
<dbReference type="Gene3D" id="3.30.40.10">
    <property type="entry name" value="Zinc/RING finger domain, C3HC4 (zinc finger)"/>
    <property type="match status" value="1"/>
</dbReference>
<evidence type="ECO:0000313" key="14">
    <source>
        <dbReference type="Proteomes" id="UP001485043"/>
    </source>
</evidence>
<evidence type="ECO:0000256" key="3">
    <source>
        <dbReference type="ARBA" id="ARBA00022692"/>
    </source>
</evidence>
<keyword evidence="7" id="KW-0862">Zinc</keyword>
<keyword evidence="3 11" id="KW-0812">Transmembrane</keyword>
<protein>
    <recommendedName>
        <fullName evidence="12">RING-CH-type domain-containing protein</fullName>
    </recommendedName>
</protein>
<organism evidence="13 14">
    <name type="scientific">Apatococcus fuscideae</name>
    <dbReference type="NCBI Taxonomy" id="2026836"/>
    <lineage>
        <taxon>Eukaryota</taxon>
        <taxon>Viridiplantae</taxon>
        <taxon>Chlorophyta</taxon>
        <taxon>core chlorophytes</taxon>
        <taxon>Trebouxiophyceae</taxon>
        <taxon>Chlorellales</taxon>
        <taxon>Chlorellaceae</taxon>
        <taxon>Apatococcus</taxon>
    </lineage>
</organism>
<dbReference type="SMART" id="SM00744">
    <property type="entry name" value="RINGv"/>
    <property type="match status" value="1"/>
</dbReference>
<evidence type="ECO:0000256" key="7">
    <source>
        <dbReference type="ARBA" id="ARBA00022833"/>
    </source>
</evidence>
<proteinExistence type="predicted"/>
<reference evidence="13 14" key="1">
    <citation type="journal article" date="2024" name="Nat. Commun.">
        <title>Phylogenomics reveals the evolutionary origins of lichenization in chlorophyte algae.</title>
        <authorList>
            <person name="Puginier C."/>
            <person name="Libourel C."/>
            <person name="Otte J."/>
            <person name="Skaloud P."/>
            <person name="Haon M."/>
            <person name="Grisel S."/>
            <person name="Petersen M."/>
            <person name="Berrin J.G."/>
            <person name="Delaux P.M."/>
            <person name="Dal Grande F."/>
            <person name="Keller J."/>
        </authorList>
    </citation>
    <scope>NUCLEOTIDE SEQUENCE [LARGE SCALE GENOMIC DNA]</scope>
    <source>
        <strain evidence="13 14">SAG 2523</strain>
    </source>
</reference>
<comment type="subcellular location">
    <subcellularLocation>
        <location evidence="1">Membrane</location>
        <topology evidence="1">Multi-pass membrane protein</topology>
    </subcellularLocation>
</comment>
<accession>A0AAW1RJU8</accession>
<dbReference type="Gene3D" id="3.40.1740.10">
    <property type="entry name" value="VC0467-like"/>
    <property type="match status" value="1"/>
</dbReference>
<evidence type="ECO:0000256" key="1">
    <source>
        <dbReference type="ARBA" id="ARBA00004141"/>
    </source>
</evidence>
<evidence type="ECO:0000256" key="5">
    <source>
        <dbReference type="ARBA" id="ARBA00022771"/>
    </source>
</evidence>
<feature type="compositionally biased region" description="Low complexity" evidence="10">
    <location>
        <begin position="315"/>
        <end position="328"/>
    </location>
</feature>
<name>A0AAW1RJU8_9CHLO</name>
<evidence type="ECO:0000256" key="11">
    <source>
        <dbReference type="SAM" id="Phobius"/>
    </source>
</evidence>
<sequence>MTASDLTCRICFEDASNAAQLIAPCGCTGSQKYVHLHCLRLWQENVLSSVPFHLRHSHGHDSRASVCNVCRRPYAFPPPPPTWRQLGTRMGHLLAASPMGPIGLLLGMFLAAPGTLFPWLMLCLMVFIVFCGYRLVAALVMAALATLFLLHLQGLRVTIHPLEAGWGLSYGMVFIRHGASVPGLGAGTLIKAPDGIQSQAFTEAVILLVEHSAVGATGVCLGRRMHAIPDESSGIPPSTNLSVKHFHGGPVGAQGGWAAVNPVHLHNVEGVEGAELLLPSISLAHPAVYMGGSRASIVGAAAASSSSPHPPQPQPLSRVPNGGQQAGGSQTAGKFLYVYQGIAAWAAGQLEGELRAGNWEVGKALASDLSDVNSHELWHKMSEQRERFSRVVP</sequence>
<dbReference type="Pfam" id="PF02622">
    <property type="entry name" value="DUF179"/>
    <property type="match status" value="1"/>
</dbReference>
<keyword evidence="9 11" id="KW-0472">Membrane</keyword>
<keyword evidence="6" id="KW-0833">Ubl conjugation pathway</keyword>
<dbReference type="PANTHER" id="PTHR46065">
    <property type="entry name" value="E3 UBIQUITIN-PROTEIN LIGASE MARCH 2/3 FAMILY MEMBER"/>
    <property type="match status" value="1"/>
</dbReference>
<keyword evidence="8 11" id="KW-1133">Transmembrane helix</keyword>
<dbReference type="InterPro" id="IPR003774">
    <property type="entry name" value="AlgH-like"/>
</dbReference>
<keyword evidence="5" id="KW-0863">Zinc-finger</keyword>
<feature type="region of interest" description="Disordered" evidence="10">
    <location>
        <begin position="300"/>
        <end position="328"/>
    </location>
</feature>
<dbReference type="Proteomes" id="UP001485043">
    <property type="component" value="Unassembled WGS sequence"/>
</dbReference>
<keyword evidence="14" id="KW-1185">Reference proteome</keyword>
<feature type="transmembrane region" description="Helical" evidence="11">
    <location>
        <begin position="119"/>
        <end position="150"/>
    </location>
</feature>
<dbReference type="SUPFAM" id="SSF143456">
    <property type="entry name" value="VC0467-like"/>
    <property type="match status" value="1"/>
</dbReference>
<evidence type="ECO:0000256" key="8">
    <source>
        <dbReference type="ARBA" id="ARBA00022989"/>
    </source>
</evidence>
<dbReference type="GO" id="GO:0016740">
    <property type="term" value="F:transferase activity"/>
    <property type="evidence" value="ECO:0007669"/>
    <property type="project" value="UniProtKB-KW"/>
</dbReference>
<dbReference type="EMBL" id="JALJOV010002142">
    <property type="protein sequence ID" value="KAK9833973.1"/>
    <property type="molecule type" value="Genomic_DNA"/>
</dbReference>
<evidence type="ECO:0000256" key="10">
    <source>
        <dbReference type="SAM" id="MobiDB-lite"/>
    </source>
</evidence>
<dbReference type="PROSITE" id="PS51292">
    <property type="entry name" value="ZF_RING_CH"/>
    <property type="match status" value="1"/>
</dbReference>
<keyword evidence="4" id="KW-0479">Metal-binding</keyword>
<evidence type="ECO:0000256" key="2">
    <source>
        <dbReference type="ARBA" id="ARBA00022679"/>
    </source>
</evidence>
<evidence type="ECO:0000313" key="13">
    <source>
        <dbReference type="EMBL" id="KAK9833973.1"/>
    </source>
</evidence>
<dbReference type="Pfam" id="PF12906">
    <property type="entry name" value="RINGv"/>
    <property type="match status" value="1"/>
</dbReference>
<dbReference type="AlphaFoldDB" id="A0AAW1RJU8"/>
<dbReference type="InterPro" id="IPR013083">
    <property type="entry name" value="Znf_RING/FYVE/PHD"/>
</dbReference>
<evidence type="ECO:0000256" key="4">
    <source>
        <dbReference type="ARBA" id="ARBA00022723"/>
    </source>
</evidence>
<comment type="caution">
    <text evidence="13">The sequence shown here is derived from an EMBL/GenBank/DDBJ whole genome shotgun (WGS) entry which is preliminary data.</text>
</comment>